<dbReference type="HOGENOM" id="CLU_018816_1_2_0"/>
<evidence type="ECO:0000259" key="5">
    <source>
        <dbReference type="Pfam" id="PF25917"/>
    </source>
</evidence>
<gene>
    <name evidence="7" type="ORF">U27_07071</name>
</gene>
<dbReference type="GO" id="GO:1990281">
    <property type="term" value="C:efflux pump complex"/>
    <property type="evidence" value="ECO:0007669"/>
    <property type="project" value="TreeGrafter"/>
</dbReference>
<comment type="similarity">
    <text evidence="1">Belongs to the membrane fusion protein (MFP) (TC 8.A.1) family.</text>
</comment>
<dbReference type="Gene3D" id="2.40.420.20">
    <property type="match status" value="1"/>
</dbReference>
<evidence type="ECO:0000313" key="8">
    <source>
        <dbReference type="Proteomes" id="UP000030661"/>
    </source>
</evidence>
<dbReference type="Gene3D" id="2.40.50.100">
    <property type="match status" value="1"/>
</dbReference>
<dbReference type="InterPro" id="IPR058792">
    <property type="entry name" value="Beta-barrel_RND_2"/>
</dbReference>
<dbReference type="PANTHER" id="PTHR30469">
    <property type="entry name" value="MULTIDRUG RESISTANCE PROTEIN MDTA"/>
    <property type="match status" value="1"/>
</dbReference>
<dbReference type="SUPFAM" id="SSF111369">
    <property type="entry name" value="HlyD-like secretion proteins"/>
    <property type="match status" value="1"/>
</dbReference>
<dbReference type="Pfam" id="PF25917">
    <property type="entry name" value="BSH_RND"/>
    <property type="match status" value="1"/>
</dbReference>
<dbReference type="Pfam" id="PF25876">
    <property type="entry name" value="HH_MFP_RND"/>
    <property type="match status" value="1"/>
</dbReference>
<keyword evidence="2" id="KW-0175">Coiled coil</keyword>
<dbReference type="InterPro" id="IPR058624">
    <property type="entry name" value="MdtA-like_HH"/>
</dbReference>
<dbReference type="STRING" id="1499967.U27_07071"/>
<reference evidence="7" key="1">
    <citation type="journal article" date="2015" name="PeerJ">
        <title>First genomic representation of candidate bacterial phylum KSB3 points to enhanced environmental sensing as a trigger of wastewater bulking.</title>
        <authorList>
            <person name="Sekiguchi Y."/>
            <person name="Ohashi A."/>
            <person name="Parks D.H."/>
            <person name="Yamauchi T."/>
            <person name="Tyson G.W."/>
            <person name="Hugenholtz P."/>
        </authorList>
    </citation>
    <scope>NUCLEOTIDE SEQUENCE [LARGE SCALE GENOMIC DNA]</scope>
</reference>
<evidence type="ECO:0000259" key="6">
    <source>
        <dbReference type="Pfam" id="PF25954"/>
    </source>
</evidence>
<feature type="coiled-coil region" evidence="2">
    <location>
        <begin position="111"/>
        <end position="138"/>
    </location>
</feature>
<dbReference type="Gene3D" id="1.10.287.470">
    <property type="entry name" value="Helix hairpin bin"/>
    <property type="match status" value="1"/>
</dbReference>
<proteinExistence type="inferred from homology"/>
<dbReference type="NCBIfam" id="TIGR01730">
    <property type="entry name" value="RND_mfp"/>
    <property type="match status" value="1"/>
</dbReference>
<sequence>MKKIIGILVIICLIGLLGWQIYQRVQEYRATNAGNGGAPGGQSGGRSRPAVTVEIAEVQQKTIQDIGQFTGSLLPTSQFIVTPKVSGRIEQLLVNIGDRVERGQLIAKLDDEAFRQAVDKAKAELEVAKANLVETQSALEITRRDFERAKTLSQSNILSQSNLDMAEAKYNAAVASQKVARATVTNRQSGLDTAKLNLSYTEITADWNSGSDTRVVGERFVDEGAILKANDSIVSLLDLSTIISEINVIERDYFRIRQGQEAVIMTDAFPGTPFIGKVARIAPLLQEQSRQARVEIEIPNPEELLKPGMFVRVRLQFENIENATVVPMSALVKREEQQGVFVADTNNMTARFVPVTVGVTSNGLVQILDPSLSGAVVTLGHHLLEDGATIALPEQASGGPQAEQRRQGSQPTAP</sequence>
<dbReference type="AlphaFoldDB" id="A0A081C678"/>
<accession>A0A081C678</accession>
<dbReference type="Proteomes" id="UP000030661">
    <property type="component" value="Unassembled WGS sequence"/>
</dbReference>
<feature type="domain" description="Multidrug resistance protein MdtA-like barrel-sandwich hybrid" evidence="5">
    <location>
        <begin position="81"/>
        <end position="204"/>
    </location>
</feature>
<name>A0A081C678_VECG1</name>
<evidence type="ECO:0000259" key="4">
    <source>
        <dbReference type="Pfam" id="PF25876"/>
    </source>
</evidence>
<organism evidence="7">
    <name type="scientific">Vecturithrix granuli</name>
    <dbReference type="NCBI Taxonomy" id="1499967"/>
    <lineage>
        <taxon>Bacteria</taxon>
        <taxon>Candidatus Moduliflexota</taxon>
        <taxon>Candidatus Vecturitrichia</taxon>
        <taxon>Candidatus Vecturitrichales</taxon>
        <taxon>Candidatus Vecturitrichaceae</taxon>
        <taxon>Candidatus Vecturithrix</taxon>
    </lineage>
</organism>
<feature type="domain" description="Multidrug resistance protein MdtA-like alpha-helical hairpin" evidence="4">
    <location>
        <begin position="125"/>
        <end position="201"/>
    </location>
</feature>
<dbReference type="FunFam" id="2.40.30.170:FF:000010">
    <property type="entry name" value="Efflux RND transporter periplasmic adaptor subunit"/>
    <property type="match status" value="1"/>
</dbReference>
<dbReference type="EMBL" id="DF820471">
    <property type="protein sequence ID" value="GAK60083.1"/>
    <property type="molecule type" value="Genomic_DNA"/>
</dbReference>
<evidence type="ECO:0000256" key="2">
    <source>
        <dbReference type="SAM" id="Coils"/>
    </source>
</evidence>
<dbReference type="InterPro" id="IPR006143">
    <property type="entry name" value="RND_pump_MFP"/>
</dbReference>
<dbReference type="Gene3D" id="2.40.30.170">
    <property type="match status" value="1"/>
</dbReference>
<feature type="domain" description="CusB-like beta-barrel" evidence="6">
    <location>
        <begin position="245"/>
        <end position="316"/>
    </location>
</feature>
<dbReference type="Pfam" id="PF25954">
    <property type="entry name" value="Beta-barrel_RND_2"/>
    <property type="match status" value="1"/>
</dbReference>
<dbReference type="eggNOG" id="COG0845">
    <property type="taxonomic scope" value="Bacteria"/>
</dbReference>
<feature type="region of interest" description="Disordered" evidence="3">
    <location>
        <begin position="393"/>
        <end position="414"/>
    </location>
</feature>
<dbReference type="InterPro" id="IPR058625">
    <property type="entry name" value="MdtA-like_BSH"/>
</dbReference>
<keyword evidence="8" id="KW-1185">Reference proteome</keyword>
<evidence type="ECO:0000313" key="7">
    <source>
        <dbReference type="EMBL" id="GAK60083.1"/>
    </source>
</evidence>
<evidence type="ECO:0000256" key="3">
    <source>
        <dbReference type="SAM" id="MobiDB-lite"/>
    </source>
</evidence>
<dbReference type="PANTHER" id="PTHR30469:SF15">
    <property type="entry name" value="HLYD FAMILY OF SECRETION PROTEINS"/>
    <property type="match status" value="1"/>
</dbReference>
<evidence type="ECO:0000256" key="1">
    <source>
        <dbReference type="ARBA" id="ARBA00009477"/>
    </source>
</evidence>
<dbReference type="GO" id="GO:0015562">
    <property type="term" value="F:efflux transmembrane transporter activity"/>
    <property type="evidence" value="ECO:0007669"/>
    <property type="project" value="TreeGrafter"/>
</dbReference>
<protein>
    <submittedName>
        <fullName evidence="7">Efflux transporter, RND family, MFP subunit</fullName>
    </submittedName>
</protein>